<feature type="region of interest" description="Disordered" evidence="1">
    <location>
        <begin position="93"/>
        <end position="151"/>
    </location>
</feature>
<feature type="compositionally biased region" description="Polar residues" evidence="1">
    <location>
        <begin position="93"/>
        <end position="103"/>
    </location>
</feature>
<reference evidence="2 3" key="1">
    <citation type="submission" date="2019-05" db="EMBL/GenBank/DDBJ databases">
        <title>Another draft genome of Portunus trituberculatus and its Hox gene families provides insights of decapod evolution.</title>
        <authorList>
            <person name="Jeong J.-H."/>
            <person name="Song I."/>
            <person name="Kim S."/>
            <person name="Choi T."/>
            <person name="Kim D."/>
            <person name="Ryu S."/>
            <person name="Kim W."/>
        </authorList>
    </citation>
    <scope>NUCLEOTIDE SEQUENCE [LARGE SCALE GENOMIC DNA]</scope>
    <source>
        <tissue evidence="2">Muscle</tissue>
    </source>
</reference>
<gene>
    <name evidence="2" type="ORF">E2C01_082969</name>
</gene>
<proteinExistence type="predicted"/>
<evidence type="ECO:0000256" key="1">
    <source>
        <dbReference type="SAM" id="MobiDB-lite"/>
    </source>
</evidence>
<accession>A0A5B7J0H8</accession>
<dbReference type="EMBL" id="VSRR010076548">
    <property type="protein sequence ID" value="MPC88079.1"/>
    <property type="molecule type" value="Genomic_DNA"/>
</dbReference>
<name>A0A5B7J0H8_PORTR</name>
<evidence type="ECO:0000313" key="2">
    <source>
        <dbReference type="EMBL" id="MPC88079.1"/>
    </source>
</evidence>
<evidence type="ECO:0000313" key="3">
    <source>
        <dbReference type="Proteomes" id="UP000324222"/>
    </source>
</evidence>
<comment type="caution">
    <text evidence="2">The sequence shown here is derived from an EMBL/GenBank/DDBJ whole genome shotgun (WGS) entry which is preliminary data.</text>
</comment>
<dbReference type="AlphaFoldDB" id="A0A5B7J0H8"/>
<organism evidence="2 3">
    <name type="scientific">Portunus trituberculatus</name>
    <name type="common">Swimming crab</name>
    <name type="synonym">Neptunus trituberculatus</name>
    <dbReference type="NCBI Taxonomy" id="210409"/>
    <lineage>
        <taxon>Eukaryota</taxon>
        <taxon>Metazoa</taxon>
        <taxon>Ecdysozoa</taxon>
        <taxon>Arthropoda</taxon>
        <taxon>Crustacea</taxon>
        <taxon>Multicrustacea</taxon>
        <taxon>Malacostraca</taxon>
        <taxon>Eumalacostraca</taxon>
        <taxon>Eucarida</taxon>
        <taxon>Decapoda</taxon>
        <taxon>Pleocyemata</taxon>
        <taxon>Brachyura</taxon>
        <taxon>Eubrachyura</taxon>
        <taxon>Portunoidea</taxon>
        <taxon>Portunidae</taxon>
        <taxon>Portuninae</taxon>
        <taxon>Portunus</taxon>
    </lineage>
</organism>
<keyword evidence="3" id="KW-1185">Reference proteome</keyword>
<dbReference type="Proteomes" id="UP000324222">
    <property type="component" value="Unassembled WGS sequence"/>
</dbReference>
<sequence>MTKNATTPPPVRLPRHMNDNTAARPQGTQIFPPKFTISDISTHEKTPVVSILGTASANIVVWCATPPGAPIPYDSRLHYRTIPIWYIKQQYPYNTSNPITSPTDVRHRDTPDPQCAAREGEGARRPSGSFLGSVSQPQTRPPCSQHQGSHP</sequence>
<feature type="compositionally biased region" description="Polar residues" evidence="1">
    <location>
        <begin position="130"/>
        <end position="151"/>
    </location>
</feature>
<protein>
    <submittedName>
        <fullName evidence="2">Uncharacterized protein</fullName>
    </submittedName>
</protein>
<feature type="region of interest" description="Disordered" evidence="1">
    <location>
        <begin position="1"/>
        <end position="31"/>
    </location>
</feature>
<feature type="compositionally biased region" description="Polar residues" evidence="1">
    <location>
        <begin position="19"/>
        <end position="29"/>
    </location>
</feature>